<keyword evidence="3" id="KW-1185">Reference proteome</keyword>
<dbReference type="Proteomes" id="UP000265520">
    <property type="component" value="Unassembled WGS sequence"/>
</dbReference>
<feature type="region of interest" description="Disordered" evidence="1">
    <location>
        <begin position="77"/>
        <end position="102"/>
    </location>
</feature>
<accession>A0A392Q2H9</accession>
<comment type="caution">
    <text evidence="2">The sequence shown here is derived from an EMBL/GenBank/DDBJ whole genome shotgun (WGS) entry which is preliminary data.</text>
</comment>
<evidence type="ECO:0000313" key="3">
    <source>
        <dbReference type="Proteomes" id="UP000265520"/>
    </source>
</evidence>
<dbReference type="AlphaFoldDB" id="A0A392Q2H9"/>
<protein>
    <submittedName>
        <fullName evidence="2">Uncharacterized protein</fullName>
    </submittedName>
</protein>
<name>A0A392Q2H9_9FABA</name>
<evidence type="ECO:0000313" key="2">
    <source>
        <dbReference type="EMBL" id="MCI17766.1"/>
    </source>
</evidence>
<proteinExistence type="predicted"/>
<sequence>MGFLTIGPTCGFLERLPALLKIDELSAKMDANSVKMDKFLNLQTEIKGILLVLTSKSRPAVTAKGSVNLKSVVDEGREQGNNCEDGGLKRKNQEPSQLKAETDKETLQEMGSNHILCDIKKSDAKVYDNGLCSELKGVELQFLPGTPSNPIPQQLSKPLEIQVPTTNLSLPKKPRYGSAEKTGFETPPSPEPEKAGFEKPR</sequence>
<reference evidence="2 3" key="1">
    <citation type="journal article" date="2018" name="Front. Plant Sci.">
        <title>Red Clover (Trifolium pratense) and Zigzag Clover (T. medium) - A Picture of Genomic Similarities and Differences.</title>
        <authorList>
            <person name="Dluhosova J."/>
            <person name="Istvanek J."/>
            <person name="Nedelnik J."/>
            <person name="Repkova J."/>
        </authorList>
    </citation>
    <scope>NUCLEOTIDE SEQUENCE [LARGE SCALE GENOMIC DNA]</scope>
    <source>
        <strain evidence="3">cv. 10/8</strain>
        <tissue evidence="2">Leaf</tissue>
    </source>
</reference>
<dbReference type="EMBL" id="LXQA010106943">
    <property type="protein sequence ID" value="MCI17766.1"/>
    <property type="molecule type" value="Genomic_DNA"/>
</dbReference>
<feature type="compositionally biased region" description="Basic and acidic residues" evidence="1">
    <location>
        <begin position="191"/>
        <end position="201"/>
    </location>
</feature>
<organism evidence="2 3">
    <name type="scientific">Trifolium medium</name>
    <dbReference type="NCBI Taxonomy" id="97028"/>
    <lineage>
        <taxon>Eukaryota</taxon>
        <taxon>Viridiplantae</taxon>
        <taxon>Streptophyta</taxon>
        <taxon>Embryophyta</taxon>
        <taxon>Tracheophyta</taxon>
        <taxon>Spermatophyta</taxon>
        <taxon>Magnoliopsida</taxon>
        <taxon>eudicotyledons</taxon>
        <taxon>Gunneridae</taxon>
        <taxon>Pentapetalae</taxon>
        <taxon>rosids</taxon>
        <taxon>fabids</taxon>
        <taxon>Fabales</taxon>
        <taxon>Fabaceae</taxon>
        <taxon>Papilionoideae</taxon>
        <taxon>50 kb inversion clade</taxon>
        <taxon>NPAAA clade</taxon>
        <taxon>Hologalegina</taxon>
        <taxon>IRL clade</taxon>
        <taxon>Trifolieae</taxon>
        <taxon>Trifolium</taxon>
    </lineage>
</organism>
<evidence type="ECO:0000256" key="1">
    <source>
        <dbReference type="SAM" id="MobiDB-lite"/>
    </source>
</evidence>
<feature type="region of interest" description="Disordered" evidence="1">
    <location>
        <begin position="162"/>
        <end position="201"/>
    </location>
</feature>